<dbReference type="Pfam" id="PF19700">
    <property type="entry name" value="DUF6198"/>
    <property type="match status" value="1"/>
</dbReference>
<dbReference type="PANTHER" id="PTHR40078:SF1">
    <property type="entry name" value="INTEGRAL MEMBRANE PROTEIN"/>
    <property type="match status" value="1"/>
</dbReference>
<name>A0ABU0E6V1_9FIRM</name>
<accession>A0ABU0E6V1</accession>
<dbReference type="PANTHER" id="PTHR40078">
    <property type="entry name" value="INTEGRAL MEMBRANE PROTEIN-RELATED"/>
    <property type="match status" value="1"/>
</dbReference>
<dbReference type="RefSeq" id="WP_307410387.1">
    <property type="nucleotide sequence ID" value="NZ_JAUSUR010000007.1"/>
</dbReference>
<evidence type="ECO:0000313" key="2">
    <source>
        <dbReference type="EMBL" id="MDQ0362617.1"/>
    </source>
</evidence>
<dbReference type="Proteomes" id="UP001230220">
    <property type="component" value="Unassembled WGS sequence"/>
</dbReference>
<protein>
    <submittedName>
        <fullName evidence="2">Membrane protein YczE</fullName>
    </submittedName>
</protein>
<keyword evidence="3" id="KW-1185">Reference proteome</keyword>
<keyword evidence="1" id="KW-0472">Membrane</keyword>
<feature type="transmembrane region" description="Helical" evidence="1">
    <location>
        <begin position="164"/>
        <end position="188"/>
    </location>
</feature>
<feature type="transmembrane region" description="Helical" evidence="1">
    <location>
        <begin position="12"/>
        <end position="34"/>
    </location>
</feature>
<evidence type="ECO:0000256" key="1">
    <source>
        <dbReference type="SAM" id="Phobius"/>
    </source>
</evidence>
<reference evidence="2 3" key="1">
    <citation type="submission" date="2023-07" db="EMBL/GenBank/DDBJ databases">
        <title>Genomic Encyclopedia of Type Strains, Phase IV (KMG-IV): sequencing the most valuable type-strain genomes for metagenomic binning, comparative biology and taxonomic classification.</title>
        <authorList>
            <person name="Goeker M."/>
        </authorList>
    </citation>
    <scope>NUCLEOTIDE SEQUENCE [LARGE SCALE GENOMIC DNA]</scope>
    <source>
        <strain evidence="2 3">DSM 16784</strain>
    </source>
</reference>
<organism evidence="2 3">
    <name type="scientific">Breznakia pachnodae</name>
    <dbReference type="NCBI Taxonomy" id="265178"/>
    <lineage>
        <taxon>Bacteria</taxon>
        <taxon>Bacillati</taxon>
        <taxon>Bacillota</taxon>
        <taxon>Erysipelotrichia</taxon>
        <taxon>Erysipelotrichales</taxon>
        <taxon>Erysipelotrichaceae</taxon>
        <taxon>Breznakia</taxon>
    </lineage>
</organism>
<feature type="transmembrane region" description="Helical" evidence="1">
    <location>
        <begin position="110"/>
        <end position="131"/>
    </location>
</feature>
<feature type="transmembrane region" description="Helical" evidence="1">
    <location>
        <begin position="54"/>
        <end position="76"/>
    </location>
</feature>
<dbReference type="EMBL" id="JAUSUR010000007">
    <property type="protein sequence ID" value="MDQ0362617.1"/>
    <property type="molecule type" value="Genomic_DNA"/>
</dbReference>
<proteinExistence type="predicted"/>
<gene>
    <name evidence="2" type="ORF">J2S15_003371</name>
</gene>
<comment type="caution">
    <text evidence="2">The sequence shown here is derived from an EMBL/GenBank/DDBJ whole genome shotgun (WGS) entry which is preliminary data.</text>
</comment>
<dbReference type="InterPro" id="IPR038750">
    <property type="entry name" value="YczE/YyaS-like"/>
</dbReference>
<keyword evidence="1" id="KW-0812">Transmembrane</keyword>
<feature type="transmembrane region" description="Helical" evidence="1">
    <location>
        <begin position="83"/>
        <end position="104"/>
    </location>
</feature>
<evidence type="ECO:0000313" key="3">
    <source>
        <dbReference type="Proteomes" id="UP001230220"/>
    </source>
</evidence>
<keyword evidence="1" id="KW-1133">Transmembrane helix</keyword>
<sequence length="211" mass="22424">MLNTKSICSKKMFIRLMMVVVGSSLMGIGVGVAVQSTLGADPLAVLWEGFSDTFSITLGTANMVIALLMLIPPLFFDRSQIGIGTILSPLLVGYFTDLVLSVTIADLPFAAEIILMLVGLLGLAVGVAIYASADLGRSTYDACIFLIHKKANIAIGKLRSAGDFLLLIFGVLMGGTISLGPIVAIFTIGPVMQMTFQKITSMNQVKLLFEE</sequence>